<feature type="transmembrane region" description="Helical" evidence="1">
    <location>
        <begin position="250"/>
        <end position="267"/>
    </location>
</feature>
<evidence type="ECO:0000256" key="1">
    <source>
        <dbReference type="SAM" id="Phobius"/>
    </source>
</evidence>
<feature type="transmembrane region" description="Helical" evidence="1">
    <location>
        <begin position="228"/>
        <end position="244"/>
    </location>
</feature>
<sequence>MFYKLESLRGIAALLVVLYHSPYHFDTSSTLFIHNSYLFVDLFFILSGFVMSYAYGDRIGRNITFGDYLILRLGRMYPLHLISLLLMLAYFCLKSVLFHWEVAGGGALLSSDGQISSFIGNLLLLQSVGIFDHLTWNTPSWSVSAEILTYVVFFATTFFIDRHKSLWLPPLIAFSCYLFLFTLGRDNLDITYDFGFVRCIAAFYLGVGINRLRRFESLTKKIAQRIELLEWLTVIGIVIAIFNAEVYPAMWIGVVTTFTLAIIVFSSDHNGTLGRLLLAQVLQLSGRWSYSIYMLHLLIILLLSNLFGNTYQGWSAIALNSTIVAITVVVSAMSFEKIEKPWRDRAKRLIANRPPS</sequence>
<keyword evidence="3" id="KW-0012">Acyltransferase</keyword>
<dbReference type="RefSeq" id="WP_168662414.1">
    <property type="nucleotide sequence ID" value="NZ_CP051180.1"/>
</dbReference>
<keyword evidence="4" id="KW-1185">Reference proteome</keyword>
<keyword evidence="1" id="KW-1133">Transmembrane helix</keyword>
<feature type="transmembrane region" description="Helical" evidence="1">
    <location>
        <begin position="190"/>
        <end position="207"/>
    </location>
</feature>
<evidence type="ECO:0000259" key="2">
    <source>
        <dbReference type="Pfam" id="PF01757"/>
    </source>
</evidence>
<reference evidence="3 4" key="1">
    <citation type="submission" date="2020-04" db="EMBL/GenBank/DDBJ databases">
        <title>Ferrimonas sp. S7 isolated from sea water.</title>
        <authorList>
            <person name="Bae S.S."/>
            <person name="Baek K."/>
        </authorList>
    </citation>
    <scope>NUCLEOTIDE SEQUENCE [LARGE SCALE GENOMIC DNA]</scope>
    <source>
        <strain evidence="3 4">S7</strain>
    </source>
</reference>
<dbReference type="Proteomes" id="UP000501602">
    <property type="component" value="Chromosome"/>
</dbReference>
<feature type="transmembrane region" description="Helical" evidence="1">
    <location>
        <begin position="141"/>
        <end position="160"/>
    </location>
</feature>
<feature type="transmembrane region" description="Helical" evidence="1">
    <location>
        <begin position="313"/>
        <end position="335"/>
    </location>
</feature>
<feature type="transmembrane region" description="Helical" evidence="1">
    <location>
        <begin position="7"/>
        <end position="25"/>
    </location>
</feature>
<gene>
    <name evidence="3" type="ORF">HER31_16995</name>
</gene>
<organism evidence="3 4">
    <name type="scientific">Ferrimonas lipolytica</name>
    <dbReference type="NCBI Taxonomy" id="2724191"/>
    <lineage>
        <taxon>Bacteria</taxon>
        <taxon>Pseudomonadati</taxon>
        <taxon>Pseudomonadota</taxon>
        <taxon>Gammaproteobacteria</taxon>
        <taxon>Alteromonadales</taxon>
        <taxon>Ferrimonadaceae</taxon>
        <taxon>Ferrimonas</taxon>
    </lineage>
</organism>
<dbReference type="KEGG" id="fes:HER31_16995"/>
<protein>
    <submittedName>
        <fullName evidence="3">Acyltransferase</fullName>
    </submittedName>
</protein>
<evidence type="ECO:0000313" key="3">
    <source>
        <dbReference type="EMBL" id="QIZ78443.1"/>
    </source>
</evidence>
<evidence type="ECO:0000313" key="4">
    <source>
        <dbReference type="Proteomes" id="UP000501602"/>
    </source>
</evidence>
<keyword evidence="1" id="KW-0472">Membrane</keyword>
<dbReference type="AlphaFoldDB" id="A0A6H1UJF4"/>
<dbReference type="GO" id="GO:0016020">
    <property type="term" value="C:membrane"/>
    <property type="evidence" value="ECO:0007669"/>
    <property type="project" value="TreeGrafter"/>
</dbReference>
<dbReference type="InterPro" id="IPR002656">
    <property type="entry name" value="Acyl_transf_3_dom"/>
</dbReference>
<dbReference type="PANTHER" id="PTHR23028:SF131">
    <property type="entry name" value="BLR2367 PROTEIN"/>
    <property type="match status" value="1"/>
</dbReference>
<dbReference type="EMBL" id="CP051180">
    <property type="protein sequence ID" value="QIZ78443.1"/>
    <property type="molecule type" value="Genomic_DNA"/>
</dbReference>
<feature type="transmembrane region" description="Helical" evidence="1">
    <location>
        <begin position="77"/>
        <end position="100"/>
    </location>
</feature>
<feature type="domain" description="Acyltransferase 3" evidence="2">
    <location>
        <begin position="3"/>
        <end position="331"/>
    </location>
</feature>
<name>A0A6H1UJF4_9GAMM</name>
<dbReference type="Pfam" id="PF01757">
    <property type="entry name" value="Acyl_transf_3"/>
    <property type="match status" value="1"/>
</dbReference>
<feature type="transmembrane region" description="Helical" evidence="1">
    <location>
        <begin position="288"/>
        <end position="307"/>
    </location>
</feature>
<feature type="transmembrane region" description="Helical" evidence="1">
    <location>
        <begin position="37"/>
        <end position="56"/>
    </location>
</feature>
<dbReference type="PANTHER" id="PTHR23028">
    <property type="entry name" value="ACETYLTRANSFERASE"/>
    <property type="match status" value="1"/>
</dbReference>
<proteinExistence type="predicted"/>
<dbReference type="GO" id="GO:0016747">
    <property type="term" value="F:acyltransferase activity, transferring groups other than amino-acyl groups"/>
    <property type="evidence" value="ECO:0007669"/>
    <property type="project" value="InterPro"/>
</dbReference>
<accession>A0A6H1UJF4</accession>
<feature type="transmembrane region" description="Helical" evidence="1">
    <location>
        <begin position="167"/>
        <end position="184"/>
    </location>
</feature>
<dbReference type="InterPro" id="IPR050879">
    <property type="entry name" value="Acyltransferase_3"/>
</dbReference>
<dbReference type="GO" id="GO:0000271">
    <property type="term" value="P:polysaccharide biosynthetic process"/>
    <property type="evidence" value="ECO:0007669"/>
    <property type="project" value="TreeGrafter"/>
</dbReference>
<keyword evidence="3" id="KW-0808">Transferase</keyword>
<keyword evidence="1" id="KW-0812">Transmembrane</keyword>